<dbReference type="Proteomes" id="UP001162992">
    <property type="component" value="Chromosome 19"/>
</dbReference>
<evidence type="ECO:0000313" key="2">
    <source>
        <dbReference type="Proteomes" id="UP001162992"/>
    </source>
</evidence>
<protein>
    <submittedName>
        <fullName evidence="1">Uncharacterized protein</fullName>
    </submittedName>
</protein>
<sequence length="106" mass="11422">MVITRHPSTWIASNLGRIAVISICTIMIADAVTPQIGINYGRLADNLPSLENVVSLIKNLNIRSVKIYDTNSQVLNALANSGLQVCVMLPNDQISNIASSQTNSDN</sequence>
<organism evidence="1 2">
    <name type="scientific">Diphasiastrum complanatum</name>
    <name type="common">Issler's clubmoss</name>
    <name type="synonym">Lycopodium complanatum</name>
    <dbReference type="NCBI Taxonomy" id="34168"/>
    <lineage>
        <taxon>Eukaryota</taxon>
        <taxon>Viridiplantae</taxon>
        <taxon>Streptophyta</taxon>
        <taxon>Embryophyta</taxon>
        <taxon>Tracheophyta</taxon>
        <taxon>Lycopodiopsida</taxon>
        <taxon>Lycopodiales</taxon>
        <taxon>Lycopodiaceae</taxon>
        <taxon>Lycopodioideae</taxon>
        <taxon>Diphasiastrum</taxon>
    </lineage>
</organism>
<comment type="caution">
    <text evidence="1">The sequence shown here is derived from an EMBL/GenBank/DDBJ whole genome shotgun (WGS) entry which is preliminary data.</text>
</comment>
<dbReference type="EMBL" id="CM055110">
    <property type="protein sequence ID" value="KAJ7520624.1"/>
    <property type="molecule type" value="Genomic_DNA"/>
</dbReference>
<evidence type="ECO:0000313" key="1">
    <source>
        <dbReference type="EMBL" id="KAJ7520624.1"/>
    </source>
</evidence>
<accession>A0ACC2ASX1</accession>
<proteinExistence type="predicted"/>
<reference evidence="2" key="1">
    <citation type="journal article" date="2024" name="Proc. Natl. Acad. Sci. U.S.A.">
        <title>Extraordinary preservation of gene collinearity over three hundred million years revealed in homosporous lycophytes.</title>
        <authorList>
            <person name="Li C."/>
            <person name="Wickell D."/>
            <person name="Kuo L.Y."/>
            <person name="Chen X."/>
            <person name="Nie B."/>
            <person name="Liao X."/>
            <person name="Peng D."/>
            <person name="Ji J."/>
            <person name="Jenkins J."/>
            <person name="Williams M."/>
            <person name="Shu S."/>
            <person name="Plott C."/>
            <person name="Barry K."/>
            <person name="Rajasekar S."/>
            <person name="Grimwood J."/>
            <person name="Han X."/>
            <person name="Sun S."/>
            <person name="Hou Z."/>
            <person name="He W."/>
            <person name="Dai G."/>
            <person name="Sun C."/>
            <person name="Schmutz J."/>
            <person name="Leebens-Mack J.H."/>
            <person name="Li F.W."/>
            <person name="Wang L."/>
        </authorList>
    </citation>
    <scope>NUCLEOTIDE SEQUENCE [LARGE SCALE GENOMIC DNA]</scope>
    <source>
        <strain evidence="2">cv. PW_Plant_1</strain>
    </source>
</reference>
<gene>
    <name evidence="1" type="ORF">O6H91_19G014100</name>
</gene>
<name>A0ACC2ASX1_DIPCM</name>
<keyword evidence="2" id="KW-1185">Reference proteome</keyword>